<reference evidence="8 9" key="1">
    <citation type="submission" date="2016-12" db="EMBL/GenBank/DDBJ databases">
        <title>The genomes of Aspergillus section Nigri reveals drivers in fungal speciation.</title>
        <authorList>
            <consortium name="DOE Joint Genome Institute"/>
            <person name="Vesth T.C."/>
            <person name="Nybo J."/>
            <person name="Theobald S."/>
            <person name="Brandl J."/>
            <person name="Frisvad J.C."/>
            <person name="Nielsen K.F."/>
            <person name="Lyhne E.K."/>
            <person name="Kogle M.E."/>
            <person name="Kuo A."/>
            <person name="Riley R."/>
            <person name="Clum A."/>
            <person name="Nolan M."/>
            <person name="Lipzen A."/>
            <person name="Salamov A."/>
            <person name="Henrissat B."/>
            <person name="Wiebenga A."/>
            <person name="De Vries R.P."/>
            <person name="Grigoriev I.V."/>
            <person name="Mortensen U.H."/>
            <person name="Andersen M.R."/>
            <person name="Baker S.E."/>
        </authorList>
    </citation>
    <scope>NUCLEOTIDE SEQUENCE [LARGE SCALE GENOMIC DNA]</scope>
    <source>
        <strain evidence="8 9">IBT 23096</strain>
    </source>
</reference>
<dbReference type="GO" id="GO:0001080">
    <property type="term" value="P:nitrogen catabolite activation of transcription from RNA polymerase II promoter"/>
    <property type="evidence" value="ECO:0007669"/>
    <property type="project" value="TreeGrafter"/>
</dbReference>
<dbReference type="PROSITE" id="PS00463">
    <property type="entry name" value="ZN2_CY6_FUNGAL_1"/>
    <property type="match status" value="1"/>
</dbReference>
<dbReference type="GO" id="GO:0008270">
    <property type="term" value="F:zinc ion binding"/>
    <property type="evidence" value="ECO:0007669"/>
    <property type="project" value="InterPro"/>
</dbReference>
<evidence type="ECO:0000256" key="2">
    <source>
        <dbReference type="ARBA" id="ARBA00023015"/>
    </source>
</evidence>
<feature type="compositionally biased region" description="Polar residues" evidence="6">
    <location>
        <begin position="57"/>
        <end position="71"/>
    </location>
</feature>
<keyword evidence="4" id="KW-0804">Transcription</keyword>
<dbReference type="GeneID" id="36559536"/>
<keyword evidence="5" id="KW-0539">Nucleus</keyword>
<evidence type="ECO:0000256" key="5">
    <source>
        <dbReference type="ARBA" id="ARBA00023242"/>
    </source>
</evidence>
<sequence>MQGTKRRERENRPCDQCRENRCRCDRDAAKKRCLSCEEQNRECTFLRGPMPRKIKNDQTSPIGAQPSTSKLASPVRPKGRAGSSLDKSLGLRLHLHSEYIGPSSYHEPSLLELKPSASHPPAKHDCRLRQFGGSTAFMIHTNEDSAFEVQRIAELDRIEATVQPLGPTLVKLYFHIVHPTFPVLQKDAFLAKYARSYREISPPLLAAVYLLALDWQLFDRALSASKIPDVAVLENLAMRAMDDDLTRPKLSTLQAGLLLLQRVGRTKNTLLAQLVALGHALGIHVDCSDWAISKSEKGLRRRLAWTLYMQDKWGVLVHGRPSLIPDRIALNGDKSDDTDWDVRPCTMDDFPETSTNADDGSYGSVDVEIGRSSFLHSIELTKIFSQIQYTFCSVGATRKGGRLDRLGAIGITGLANPFAQQLREWYIGLPDGLKLNTSSHVRRLSASGALHLSHMAAELTLHRALLRALGPDTPPSLRFTIRAASRARLLSALSLVETLQPEHTQSFWGFAASAQMAMIGSFAGLLWATSVAGDEAIEYANVLERLRWALQVRGSAVPFVREALRMIHEEIGDLGVFKDATYTDLP</sequence>
<dbReference type="AlphaFoldDB" id="A0A2I2FV98"/>
<gene>
    <name evidence="8" type="ORF">P170DRAFT_459058</name>
</gene>
<accession>A0A2I2FV98</accession>
<evidence type="ECO:0000256" key="1">
    <source>
        <dbReference type="ARBA" id="ARBA00022723"/>
    </source>
</evidence>
<name>A0A2I2FV98_9EURO</name>
<dbReference type="CDD" id="cd00067">
    <property type="entry name" value="GAL4"/>
    <property type="match status" value="1"/>
</dbReference>
<protein>
    <submittedName>
        <fullName evidence="8">Fungal-specific transcription factor domain-containing protein</fullName>
    </submittedName>
</protein>
<organism evidence="8 9">
    <name type="scientific">Aspergillus steynii IBT 23096</name>
    <dbReference type="NCBI Taxonomy" id="1392250"/>
    <lineage>
        <taxon>Eukaryota</taxon>
        <taxon>Fungi</taxon>
        <taxon>Dikarya</taxon>
        <taxon>Ascomycota</taxon>
        <taxon>Pezizomycotina</taxon>
        <taxon>Eurotiomycetes</taxon>
        <taxon>Eurotiomycetidae</taxon>
        <taxon>Eurotiales</taxon>
        <taxon>Aspergillaceae</taxon>
        <taxon>Aspergillus</taxon>
        <taxon>Aspergillus subgen. Circumdati</taxon>
    </lineage>
</organism>
<dbReference type="VEuPathDB" id="FungiDB:P170DRAFT_459058"/>
<feature type="region of interest" description="Disordered" evidence="6">
    <location>
        <begin position="49"/>
        <end position="84"/>
    </location>
</feature>
<dbReference type="InterPro" id="IPR007219">
    <property type="entry name" value="XnlR_reg_dom"/>
</dbReference>
<evidence type="ECO:0000256" key="6">
    <source>
        <dbReference type="SAM" id="MobiDB-lite"/>
    </source>
</evidence>
<dbReference type="Pfam" id="PF04082">
    <property type="entry name" value="Fungal_trans"/>
    <property type="match status" value="1"/>
</dbReference>
<dbReference type="GO" id="GO:0005634">
    <property type="term" value="C:nucleus"/>
    <property type="evidence" value="ECO:0007669"/>
    <property type="project" value="TreeGrafter"/>
</dbReference>
<dbReference type="SUPFAM" id="SSF57701">
    <property type="entry name" value="Zn2/Cys6 DNA-binding domain"/>
    <property type="match status" value="1"/>
</dbReference>
<dbReference type="RefSeq" id="XP_024699829.1">
    <property type="nucleotide sequence ID" value="XM_024851838.1"/>
</dbReference>
<dbReference type="Proteomes" id="UP000234275">
    <property type="component" value="Unassembled WGS sequence"/>
</dbReference>
<evidence type="ECO:0000313" key="8">
    <source>
        <dbReference type="EMBL" id="PLB44527.1"/>
    </source>
</evidence>
<keyword evidence="3" id="KW-0238">DNA-binding</keyword>
<keyword evidence="9" id="KW-1185">Reference proteome</keyword>
<evidence type="ECO:0000256" key="4">
    <source>
        <dbReference type="ARBA" id="ARBA00023163"/>
    </source>
</evidence>
<dbReference type="InterPro" id="IPR036864">
    <property type="entry name" value="Zn2-C6_fun-type_DNA-bd_sf"/>
</dbReference>
<proteinExistence type="predicted"/>
<feature type="domain" description="Zn(2)-C6 fungal-type" evidence="7">
    <location>
        <begin position="13"/>
        <end position="45"/>
    </location>
</feature>
<evidence type="ECO:0000313" key="9">
    <source>
        <dbReference type="Proteomes" id="UP000234275"/>
    </source>
</evidence>
<evidence type="ECO:0000259" key="7">
    <source>
        <dbReference type="PROSITE" id="PS50048"/>
    </source>
</evidence>
<dbReference type="PANTHER" id="PTHR31668">
    <property type="entry name" value="GLUCOSE TRANSPORT TRANSCRIPTION REGULATOR RGT1-RELATED-RELATED"/>
    <property type="match status" value="1"/>
</dbReference>
<dbReference type="OrthoDB" id="2264294at2759"/>
<keyword evidence="2" id="KW-0805">Transcription regulation</keyword>
<dbReference type="PANTHER" id="PTHR31668:SF4">
    <property type="entry name" value="TRANSCRIPTIONAL ACTIVATOR PROTEIN DAL81"/>
    <property type="match status" value="1"/>
</dbReference>
<dbReference type="InterPro" id="IPR050797">
    <property type="entry name" value="Carb_Metab_Trans_Reg"/>
</dbReference>
<dbReference type="GO" id="GO:0003677">
    <property type="term" value="F:DNA binding"/>
    <property type="evidence" value="ECO:0007669"/>
    <property type="project" value="UniProtKB-KW"/>
</dbReference>
<dbReference type="STRING" id="1392250.A0A2I2FV98"/>
<dbReference type="EMBL" id="MSFO01000009">
    <property type="protein sequence ID" value="PLB44527.1"/>
    <property type="molecule type" value="Genomic_DNA"/>
</dbReference>
<evidence type="ECO:0000256" key="3">
    <source>
        <dbReference type="ARBA" id="ARBA00023125"/>
    </source>
</evidence>
<dbReference type="GO" id="GO:0000981">
    <property type="term" value="F:DNA-binding transcription factor activity, RNA polymerase II-specific"/>
    <property type="evidence" value="ECO:0007669"/>
    <property type="project" value="InterPro"/>
</dbReference>
<dbReference type="InterPro" id="IPR001138">
    <property type="entry name" value="Zn2Cys6_DnaBD"/>
</dbReference>
<dbReference type="CDD" id="cd12148">
    <property type="entry name" value="fungal_TF_MHR"/>
    <property type="match status" value="1"/>
</dbReference>
<dbReference type="GO" id="GO:0006351">
    <property type="term" value="P:DNA-templated transcription"/>
    <property type="evidence" value="ECO:0007669"/>
    <property type="project" value="InterPro"/>
</dbReference>
<comment type="caution">
    <text evidence="8">The sequence shown here is derived from an EMBL/GenBank/DDBJ whole genome shotgun (WGS) entry which is preliminary data.</text>
</comment>
<dbReference type="PROSITE" id="PS50048">
    <property type="entry name" value="ZN2_CY6_FUNGAL_2"/>
    <property type="match status" value="1"/>
</dbReference>
<keyword evidence="1" id="KW-0479">Metal-binding</keyword>